<evidence type="ECO:0000256" key="3">
    <source>
        <dbReference type="ARBA" id="ARBA00022553"/>
    </source>
</evidence>
<dbReference type="PRINTS" id="PR00344">
    <property type="entry name" value="BCTRLSENSOR"/>
</dbReference>
<dbReference type="InterPro" id="IPR003594">
    <property type="entry name" value="HATPase_dom"/>
</dbReference>
<dbReference type="Gene3D" id="1.25.40.10">
    <property type="entry name" value="Tetratricopeptide repeat domain"/>
    <property type="match status" value="1"/>
</dbReference>
<dbReference type="PROSITE" id="PS50110">
    <property type="entry name" value="RESPONSE_REGULATORY"/>
    <property type="match status" value="1"/>
</dbReference>
<accession>A0ABT0HA67</accession>
<keyword evidence="7" id="KW-1133">Transmembrane helix</keyword>
<dbReference type="Pfam" id="PF02518">
    <property type="entry name" value="HATPase_c"/>
    <property type="match status" value="1"/>
</dbReference>
<feature type="chain" id="PRO_5047332152" description="histidine kinase" evidence="8">
    <location>
        <begin position="19"/>
        <end position="761"/>
    </location>
</feature>
<dbReference type="SMART" id="SM00448">
    <property type="entry name" value="REC"/>
    <property type="match status" value="1"/>
</dbReference>
<dbReference type="Gene3D" id="1.10.287.130">
    <property type="match status" value="1"/>
</dbReference>
<evidence type="ECO:0000256" key="6">
    <source>
        <dbReference type="PROSITE-ProRule" id="PRU00339"/>
    </source>
</evidence>
<keyword evidence="11" id="KW-0067">ATP-binding</keyword>
<comment type="caution">
    <text evidence="11">The sequence shown here is derived from an EMBL/GenBank/DDBJ whole genome shotgun (WGS) entry which is preliminary data.</text>
</comment>
<dbReference type="Pfam" id="PF00512">
    <property type="entry name" value="HisKA"/>
    <property type="match status" value="1"/>
</dbReference>
<evidence type="ECO:0000313" key="12">
    <source>
        <dbReference type="Proteomes" id="UP001203687"/>
    </source>
</evidence>
<keyword evidence="12" id="KW-1185">Reference proteome</keyword>
<dbReference type="InterPro" id="IPR036890">
    <property type="entry name" value="HATPase_C_sf"/>
</dbReference>
<evidence type="ECO:0000256" key="4">
    <source>
        <dbReference type="ARBA" id="ARBA00023012"/>
    </source>
</evidence>
<keyword evidence="6" id="KW-0802">TPR repeat</keyword>
<organism evidence="11 12">
    <name type="scientific">Psychroserpens algicola</name>
    <dbReference type="NCBI Taxonomy" id="1719034"/>
    <lineage>
        <taxon>Bacteria</taxon>
        <taxon>Pseudomonadati</taxon>
        <taxon>Bacteroidota</taxon>
        <taxon>Flavobacteriia</taxon>
        <taxon>Flavobacteriales</taxon>
        <taxon>Flavobacteriaceae</taxon>
        <taxon>Psychroserpens</taxon>
    </lineage>
</organism>
<evidence type="ECO:0000256" key="5">
    <source>
        <dbReference type="PROSITE-ProRule" id="PRU00169"/>
    </source>
</evidence>
<feature type="repeat" description="TPR" evidence="6">
    <location>
        <begin position="68"/>
        <end position="101"/>
    </location>
</feature>
<protein>
    <recommendedName>
        <fullName evidence="2">histidine kinase</fullName>
        <ecNumber evidence="2">2.7.13.3</ecNumber>
    </recommendedName>
</protein>
<dbReference type="InterPro" id="IPR005467">
    <property type="entry name" value="His_kinase_dom"/>
</dbReference>
<evidence type="ECO:0000256" key="7">
    <source>
        <dbReference type="SAM" id="Phobius"/>
    </source>
</evidence>
<name>A0ABT0HA67_9FLAO</name>
<feature type="signal peptide" evidence="8">
    <location>
        <begin position="1"/>
        <end position="18"/>
    </location>
</feature>
<feature type="domain" description="Response regulatory" evidence="10">
    <location>
        <begin position="629"/>
        <end position="743"/>
    </location>
</feature>
<dbReference type="Pfam" id="PF00072">
    <property type="entry name" value="Response_reg"/>
    <property type="match status" value="1"/>
</dbReference>
<keyword evidence="7" id="KW-0812">Transmembrane</keyword>
<dbReference type="InterPro" id="IPR019734">
    <property type="entry name" value="TPR_rpt"/>
</dbReference>
<dbReference type="GO" id="GO:0005524">
    <property type="term" value="F:ATP binding"/>
    <property type="evidence" value="ECO:0007669"/>
    <property type="project" value="UniProtKB-KW"/>
</dbReference>
<reference evidence="11" key="1">
    <citation type="submission" date="2022-04" db="EMBL/GenBank/DDBJ databases">
        <authorList>
            <person name="Ren T."/>
        </authorList>
    </citation>
    <scope>NUCLEOTIDE SEQUENCE</scope>
    <source>
        <strain evidence="11">F63249</strain>
    </source>
</reference>
<dbReference type="PANTHER" id="PTHR45339">
    <property type="entry name" value="HYBRID SIGNAL TRANSDUCTION HISTIDINE KINASE J"/>
    <property type="match status" value="1"/>
</dbReference>
<dbReference type="InterPro" id="IPR036097">
    <property type="entry name" value="HisK_dim/P_sf"/>
</dbReference>
<keyword evidence="3 5" id="KW-0597">Phosphoprotein</keyword>
<keyword evidence="11" id="KW-0547">Nucleotide-binding</keyword>
<dbReference type="InterPro" id="IPR003661">
    <property type="entry name" value="HisK_dim/P_dom"/>
</dbReference>
<dbReference type="EC" id="2.7.13.3" evidence="2"/>
<keyword evidence="8" id="KW-0732">Signal</keyword>
<keyword evidence="4" id="KW-0902">Two-component regulatory system</keyword>
<evidence type="ECO:0000256" key="1">
    <source>
        <dbReference type="ARBA" id="ARBA00000085"/>
    </source>
</evidence>
<dbReference type="InterPro" id="IPR004358">
    <property type="entry name" value="Sig_transdc_His_kin-like_C"/>
</dbReference>
<dbReference type="SUPFAM" id="SSF52172">
    <property type="entry name" value="CheY-like"/>
    <property type="match status" value="1"/>
</dbReference>
<dbReference type="SMART" id="SM00388">
    <property type="entry name" value="HisKA"/>
    <property type="match status" value="1"/>
</dbReference>
<dbReference type="Proteomes" id="UP001203687">
    <property type="component" value="Unassembled WGS sequence"/>
</dbReference>
<dbReference type="EMBL" id="JALPQF010000011">
    <property type="protein sequence ID" value="MCK8481260.1"/>
    <property type="molecule type" value="Genomic_DNA"/>
</dbReference>
<dbReference type="Gene3D" id="3.30.565.10">
    <property type="entry name" value="Histidine kinase-like ATPase, C-terminal domain"/>
    <property type="match status" value="1"/>
</dbReference>
<comment type="catalytic activity">
    <reaction evidence="1">
        <text>ATP + protein L-histidine = ADP + protein N-phospho-L-histidine.</text>
        <dbReference type="EC" id="2.7.13.3"/>
    </reaction>
</comment>
<evidence type="ECO:0000313" key="11">
    <source>
        <dbReference type="EMBL" id="MCK8481260.1"/>
    </source>
</evidence>
<sequence>MKAKLLCCFLLCFFLSFSQTERDIINKIDSLNTIALSHFSNNDMAQSFNIFNQAIHLSDSINDNYGNALANFTVGKIYDFMQEYDKAESSFNTVIEVSKKADDNFLIASAYLNLGKVLMHKTPASDPIPYFEKALVYAMKDDVQDYNNKDQKDVLLFNIRLNLSKLYLAANNSSKTLVYLSRAQENLKYIDDSNYATAQWNFIQGQYFFKKEFYNNAIIKYSEAANALESKSTAEHINKNALLSDIYKSLSSTYAQLEKSNEAYQALLMHNTYRDEFINEDKTRQDIIVKSKFLIENYKNVAQLANSERIEQLAQSNKIKNVNIIISITVFLLIISLLTMYKSYVSKRKLSNILKVRNDELELAKNQAEKSSELKSNFISNVTHELRTPLYGVVGLTSLLLKNNDLSAKDTKFLKSLKYSGDYLLNLVNDVLQIGKIESQKIELKNVTVNIRLLLENIVNSFDYRLEETNNQIKVTIDKNVPEFFKCDNVRLSQVLINLIGNSIKFTENGKIHIRIQLLNIEGDDVSLRFEVEDDGPGIPKEKQKMIFENFSQLDKNNNTNYQGTGLGLPITKNIIELFGSSLEVESEPNLGTTFSFELTFEIDRDAKSETITIKKSKGSPIGETKKYKILVAEDNKINQIVTQNLLQRENYECVIAKNGSEALDLHKNATFDLILMDINMPVMNGYEATTEIRKFDLKTPILALTAADIEQIRDDYELVGFNGIITKPFDNYEFFQTISEHIEQAKSHDDKADFKLVKVS</sequence>
<dbReference type="SUPFAM" id="SSF48452">
    <property type="entry name" value="TPR-like"/>
    <property type="match status" value="1"/>
</dbReference>
<dbReference type="SMART" id="SM00387">
    <property type="entry name" value="HATPase_c"/>
    <property type="match status" value="1"/>
</dbReference>
<dbReference type="PANTHER" id="PTHR45339:SF1">
    <property type="entry name" value="HYBRID SIGNAL TRANSDUCTION HISTIDINE KINASE J"/>
    <property type="match status" value="1"/>
</dbReference>
<dbReference type="CDD" id="cd17546">
    <property type="entry name" value="REC_hyHK_CKI1_RcsC-like"/>
    <property type="match status" value="1"/>
</dbReference>
<dbReference type="CDD" id="cd16922">
    <property type="entry name" value="HATPase_EvgS-ArcB-TorS-like"/>
    <property type="match status" value="1"/>
</dbReference>
<feature type="domain" description="Histidine kinase" evidence="9">
    <location>
        <begin position="381"/>
        <end position="603"/>
    </location>
</feature>
<evidence type="ECO:0000259" key="10">
    <source>
        <dbReference type="PROSITE" id="PS50110"/>
    </source>
</evidence>
<dbReference type="InterPro" id="IPR011990">
    <property type="entry name" value="TPR-like_helical_dom_sf"/>
</dbReference>
<dbReference type="Gene3D" id="3.40.50.2300">
    <property type="match status" value="1"/>
</dbReference>
<dbReference type="SUPFAM" id="SSF55874">
    <property type="entry name" value="ATPase domain of HSP90 chaperone/DNA topoisomerase II/histidine kinase"/>
    <property type="match status" value="1"/>
</dbReference>
<dbReference type="SUPFAM" id="SSF47384">
    <property type="entry name" value="Homodimeric domain of signal transducing histidine kinase"/>
    <property type="match status" value="1"/>
</dbReference>
<evidence type="ECO:0000256" key="2">
    <source>
        <dbReference type="ARBA" id="ARBA00012438"/>
    </source>
</evidence>
<evidence type="ECO:0000259" key="9">
    <source>
        <dbReference type="PROSITE" id="PS50109"/>
    </source>
</evidence>
<dbReference type="PROSITE" id="PS50005">
    <property type="entry name" value="TPR"/>
    <property type="match status" value="1"/>
</dbReference>
<dbReference type="InterPro" id="IPR001789">
    <property type="entry name" value="Sig_transdc_resp-reg_receiver"/>
</dbReference>
<gene>
    <name evidence="11" type="ORF">MUY34_11540</name>
</gene>
<keyword evidence="7" id="KW-0472">Membrane</keyword>
<feature type="modified residue" description="4-aspartylphosphate" evidence="5">
    <location>
        <position position="678"/>
    </location>
</feature>
<dbReference type="RefSeq" id="WP_248413228.1">
    <property type="nucleotide sequence ID" value="NZ_JALPQF010000011.1"/>
</dbReference>
<dbReference type="CDD" id="cd00082">
    <property type="entry name" value="HisKA"/>
    <property type="match status" value="1"/>
</dbReference>
<dbReference type="PROSITE" id="PS50109">
    <property type="entry name" value="HIS_KIN"/>
    <property type="match status" value="1"/>
</dbReference>
<dbReference type="InterPro" id="IPR011006">
    <property type="entry name" value="CheY-like_superfamily"/>
</dbReference>
<feature type="transmembrane region" description="Helical" evidence="7">
    <location>
        <begin position="322"/>
        <end position="341"/>
    </location>
</feature>
<proteinExistence type="predicted"/>
<evidence type="ECO:0000256" key="8">
    <source>
        <dbReference type="SAM" id="SignalP"/>
    </source>
</evidence>